<dbReference type="NCBIfam" id="TIGR01783">
    <property type="entry name" value="TonB-siderophor"/>
    <property type="match status" value="1"/>
</dbReference>
<dbReference type="Pfam" id="PF00593">
    <property type="entry name" value="TonB_dep_Rec_b-barrel"/>
    <property type="match status" value="1"/>
</dbReference>
<keyword evidence="9" id="KW-0406">Ion transport</keyword>
<evidence type="ECO:0000256" key="9">
    <source>
        <dbReference type="ARBA" id="ARBA00023065"/>
    </source>
</evidence>
<evidence type="ECO:0000256" key="11">
    <source>
        <dbReference type="ARBA" id="ARBA00023136"/>
    </source>
</evidence>
<evidence type="ECO:0000313" key="19">
    <source>
        <dbReference type="Proteomes" id="UP000476338"/>
    </source>
</evidence>
<evidence type="ECO:0000256" key="3">
    <source>
        <dbReference type="ARBA" id="ARBA00022448"/>
    </source>
</evidence>
<reference evidence="18 19" key="2">
    <citation type="submission" date="2020-03" db="EMBL/GenBank/DDBJ databases">
        <title>Campylobacter portucalensis sp. nov., a new species of Campylobacter isolated from the reproductive tract of bulls.</title>
        <authorList>
            <person name="Silva M.F."/>
            <person name="Pereira G."/>
            <person name="Carneiro C."/>
            <person name="Hemphill A."/>
            <person name="Mateus L."/>
            <person name="Lopes-Da-Costa L."/>
            <person name="Silva E."/>
        </authorList>
    </citation>
    <scope>NUCLEOTIDE SEQUENCE [LARGE SCALE GENOMIC DNA]</scope>
    <source>
        <strain evidence="18 19">FMV-PI01</strain>
    </source>
</reference>
<proteinExistence type="inferred from homology"/>
<dbReference type="InterPro" id="IPR039426">
    <property type="entry name" value="TonB-dep_rcpt-like"/>
</dbReference>
<keyword evidence="10 15" id="KW-0798">TonB box</keyword>
<evidence type="ECO:0000256" key="8">
    <source>
        <dbReference type="ARBA" id="ARBA00023004"/>
    </source>
</evidence>
<dbReference type="Gene3D" id="2.40.170.20">
    <property type="entry name" value="TonB-dependent receptor, beta-barrel domain"/>
    <property type="match status" value="1"/>
</dbReference>
<keyword evidence="11 14" id="KW-0472">Membrane</keyword>
<dbReference type="EMBL" id="VWSJ01000004">
    <property type="protein sequence ID" value="MSN95901.1"/>
    <property type="molecule type" value="Genomic_DNA"/>
</dbReference>
<dbReference type="PROSITE" id="PS52016">
    <property type="entry name" value="TONB_DEPENDENT_REC_3"/>
    <property type="match status" value="1"/>
</dbReference>
<protein>
    <submittedName>
        <fullName evidence="18">TonB-dependent siderophore receptor</fullName>
    </submittedName>
</protein>
<evidence type="ECO:0000256" key="2">
    <source>
        <dbReference type="ARBA" id="ARBA00009810"/>
    </source>
</evidence>
<evidence type="ECO:0000256" key="13">
    <source>
        <dbReference type="ARBA" id="ARBA00023237"/>
    </source>
</evidence>
<dbReference type="Proteomes" id="UP000476338">
    <property type="component" value="Unassembled WGS sequence"/>
</dbReference>
<feature type="domain" description="TonB-dependent receptor plug" evidence="17">
    <location>
        <begin position="56"/>
        <end position="152"/>
    </location>
</feature>
<dbReference type="PANTHER" id="PTHR32552:SF68">
    <property type="entry name" value="FERRICHROME OUTER MEMBRANE TRANSPORTER_PHAGE RECEPTOR"/>
    <property type="match status" value="1"/>
</dbReference>
<keyword evidence="19" id="KW-1185">Reference proteome</keyword>
<dbReference type="RefSeq" id="WP_154570168.1">
    <property type="nucleotide sequence ID" value="NZ_VWSJ01000004.1"/>
</dbReference>
<keyword evidence="3 14" id="KW-0813">Transport</keyword>
<keyword evidence="8" id="KW-0408">Iron</keyword>
<evidence type="ECO:0000256" key="15">
    <source>
        <dbReference type="RuleBase" id="RU003357"/>
    </source>
</evidence>
<keyword evidence="4 14" id="KW-1134">Transmembrane beta strand</keyword>
<keyword evidence="5" id="KW-0410">Iron transport</keyword>
<gene>
    <name evidence="18" type="ORF">F1B92_01605</name>
</gene>
<organism evidence="18 19">
    <name type="scientific">Campylobacter portucalensis</name>
    <dbReference type="NCBI Taxonomy" id="2608384"/>
    <lineage>
        <taxon>Bacteria</taxon>
        <taxon>Pseudomonadati</taxon>
        <taxon>Campylobacterota</taxon>
        <taxon>Epsilonproteobacteria</taxon>
        <taxon>Campylobacterales</taxon>
        <taxon>Campylobacteraceae</taxon>
        <taxon>Campylobacter</taxon>
    </lineage>
</organism>
<evidence type="ECO:0000256" key="6">
    <source>
        <dbReference type="ARBA" id="ARBA00022692"/>
    </source>
</evidence>
<feature type="domain" description="TonB-dependent receptor-like beta-barrel" evidence="16">
    <location>
        <begin position="264"/>
        <end position="681"/>
    </location>
</feature>
<comment type="caution">
    <text evidence="18">The sequence shown here is derived from an EMBL/GenBank/DDBJ whole genome shotgun (WGS) entry which is preliminary data.</text>
</comment>
<dbReference type="PANTHER" id="PTHR32552">
    <property type="entry name" value="FERRICHROME IRON RECEPTOR-RELATED"/>
    <property type="match status" value="1"/>
</dbReference>
<keyword evidence="7" id="KW-0732">Signal</keyword>
<evidence type="ECO:0000313" key="18">
    <source>
        <dbReference type="EMBL" id="MSN95901.1"/>
    </source>
</evidence>
<accession>A0A6L5WJJ0</accession>
<keyword evidence="6 14" id="KW-0812">Transmembrane</keyword>
<evidence type="ECO:0000259" key="17">
    <source>
        <dbReference type="Pfam" id="PF07715"/>
    </source>
</evidence>
<comment type="similarity">
    <text evidence="2 14 15">Belongs to the TonB-dependent receptor family.</text>
</comment>
<evidence type="ECO:0000256" key="1">
    <source>
        <dbReference type="ARBA" id="ARBA00004571"/>
    </source>
</evidence>
<sequence length="707" mass="80937">MHKLIFLSTICCSYLLSQQYIVNLPTIVVEEMSDYNKAIGYFNYDEASVSRMGHSLKDTPFTIETLNIQRNRNYGTNDLSSILEGTAGIDASYDMRGEGIKLRGFDISANDIYQDGIRLSGQLRRSTANVERVEILKGPASILYGRTNGGGVVNLVSKKANFSPRAVISGRVGSYDKYGTELDVNHILNENFAFRMVGDLEKSRSFRKGIKHKSYMISPSIVYNKDKFTLEAGYTYDKMDRIPDRSPTKFEYDKMGVSHKDGFARRGDFVEDELHLFKVGTSYEFSPKWKTSLNFGYRKSSQDFDHYFAGTFNKTTKLLSQNYAWQETDNDTLSASLLVNGEFDTGFLNHKITLGYDYSKEDRKPYLASANTKNAKKKGLDEKMLMINPYDRSNWLNNTHKLIKPDTHNHHKSSSNSLFFHDLITINENLKTAFGGRFDFYKFISTNKLKEVSTTYNGKNFSPHIGLIYTIFDDHHLYTSYSKSFAPYGGRGYLGVSIGANPDTFSDPEYNEQYEIGIKNDWLDGALSTTLSLFYNEHNNIRYQPDSKNDPYTWAVRGKEESKGVDFSIIGEIYDGLFVRSSIGFMDAKIKEDRQNPELEDEKLKNTSKIQGNIFVRYAPTDIWFTETGITYVGKRYNYSHDRKTHNVSHENDLDAYARVDFMAGYKFNDNLSTTIAVHNLMDKKYWRSTSMPGAGRSFLAKINYEF</sequence>
<keyword evidence="13 14" id="KW-0998">Cell outer membrane</keyword>
<dbReference type="Gene3D" id="2.170.130.10">
    <property type="entry name" value="TonB-dependent receptor, plug domain"/>
    <property type="match status" value="1"/>
</dbReference>
<dbReference type="InterPro" id="IPR036942">
    <property type="entry name" value="Beta-barrel_TonB_sf"/>
</dbReference>
<dbReference type="SUPFAM" id="SSF56935">
    <property type="entry name" value="Porins"/>
    <property type="match status" value="1"/>
</dbReference>
<comment type="subcellular location">
    <subcellularLocation>
        <location evidence="1 14">Cell outer membrane</location>
        <topology evidence="1 14">Multi-pass membrane protein</topology>
    </subcellularLocation>
</comment>
<evidence type="ECO:0000256" key="10">
    <source>
        <dbReference type="ARBA" id="ARBA00023077"/>
    </source>
</evidence>
<dbReference type="CDD" id="cd01347">
    <property type="entry name" value="ligand_gated_channel"/>
    <property type="match status" value="1"/>
</dbReference>
<dbReference type="Pfam" id="PF07715">
    <property type="entry name" value="Plug"/>
    <property type="match status" value="1"/>
</dbReference>
<evidence type="ECO:0000256" key="14">
    <source>
        <dbReference type="PROSITE-ProRule" id="PRU01360"/>
    </source>
</evidence>
<evidence type="ECO:0000259" key="16">
    <source>
        <dbReference type="Pfam" id="PF00593"/>
    </source>
</evidence>
<dbReference type="GO" id="GO:0038023">
    <property type="term" value="F:signaling receptor activity"/>
    <property type="evidence" value="ECO:0007669"/>
    <property type="project" value="InterPro"/>
</dbReference>
<dbReference type="InterPro" id="IPR037066">
    <property type="entry name" value="Plug_dom_sf"/>
</dbReference>
<reference evidence="18 19" key="1">
    <citation type="submission" date="2019-09" db="EMBL/GenBank/DDBJ databases">
        <authorList>
            <person name="Silva M."/>
            <person name="Pereira G."/>
            <person name="Lopes-Da-Costa L."/>
            <person name="Silva E."/>
        </authorList>
    </citation>
    <scope>NUCLEOTIDE SEQUENCE [LARGE SCALE GENOMIC DNA]</scope>
    <source>
        <strain evidence="18 19">FMV-PI01</strain>
    </source>
</reference>
<keyword evidence="12 18" id="KW-0675">Receptor</keyword>
<evidence type="ECO:0000256" key="12">
    <source>
        <dbReference type="ARBA" id="ARBA00023170"/>
    </source>
</evidence>
<name>A0A6L5WJJ0_9BACT</name>
<dbReference type="GO" id="GO:0009279">
    <property type="term" value="C:cell outer membrane"/>
    <property type="evidence" value="ECO:0007669"/>
    <property type="project" value="UniProtKB-SubCell"/>
</dbReference>
<dbReference type="GO" id="GO:0015891">
    <property type="term" value="P:siderophore transport"/>
    <property type="evidence" value="ECO:0007669"/>
    <property type="project" value="InterPro"/>
</dbReference>
<evidence type="ECO:0000256" key="4">
    <source>
        <dbReference type="ARBA" id="ARBA00022452"/>
    </source>
</evidence>
<evidence type="ECO:0000256" key="7">
    <source>
        <dbReference type="ARBA" id="ARBA00022729"/>
    </source>
</evidence>
<dbReference type="InterPro" id="IPR010105">
    <property type="entry name" value="TonB_sidphr_rcpt"/>
</dbReference>
<dbReference type="InterPro" id="IPR012910">
    <property type="entry name" value="Plug_dom"/>
</dbReference>
<dbReference type="AlphaFoldDB" id="A0A6L5WJJ0"/>
<dbReference type="InterPro" id="IPR000531">
    <property type="entry name" value="Beta-barrel_TonB"/>
</dbReference>
<evidence type="ECO:0000256" key="5">
    <source>
        <dbReference type="ARBA" id="ARBA00022496"/>
    </source>
</evidence>
<dbReference type="GO" id="GO:0015344">
    <property type="term" value="F:siderophore uptake transmembrane transporter activity"/>
    <property type="evidence" value="ECO:0007669"/>
    <property type="project" value="TreeGrafter"/>
</dbReference>